<sequence>MTVALGRRLARDRTGATVGFTSRASNLVPQQPAATTTTAGAGTAELLAGPRFYPYYVWKADTGRITGASADGTTGELSGAGGDARISPDGRFALYGLPVYGAGRPGSHGIRMDLYARELATGTITRINTFLPGTTTTEGAYDPAVTADGRWVYFDSGADNLVPGDTNQQNDVFRRDLRTGRVERVTAAQDGSQSTGGSDSPYVDATGDTVVFTAEDANLVPGDNSTYLDVFLRRL</sequence>
<name>A0A1E7N7L3_KITAU</name>
<evidence type="ECO:0000313" key="1">
    <source>
        <dbReference type="EMBL" id="GGU57863.1"/>
    </source>
</evidence>
<dbReference type="EMBL" id="BMUB01000001">
    <property type="protein sequence ID" value="GGU57863.1"/>
    <property type="molecule type" value="Genomic_DNA"/>
</dbReference>
<dbReference type="InterPro" id="IPR011042">
    <property type="entry name" value="6-blade_b-propeller_TolB-like"/>
</dbReference>
<evidence type="ECO:0000313" key="3">
    <source>
        <dbReference type="Proteomes" id="UP000037395"/>
    </source>
</evidence>
<keyword evidence="3" id="KW-1185">Reference proteome</keyword>
<accession>A0A8H9HDD6</accession>
<dbReference type="Proteomes" id="UP000610124">
    <property type="component" value="Unassembled WGS sequence"/>
</dbReference>
<gene>
    <name evidence="1" type="ORF">GCM10010502_05600</name>
    <name evidence="2" type="ORF">HS99_0028325</name>
</gene>
<organism evidence="2 3">
    <name type="scientific">Kitasatospora aureofaciens</name>
    <name type="common">Streptomyces aureofaciens</name>
    <dbReference type="NCBI Taxonomy" id="1894"/>
    <lineage>
        <taxon>Bacteria</taxon>
        <taxon>Bacillati</taxon>
        <taxon>Actinomycetota</taxon>
        <taxon>Actinomycetes</taxon>
        <taxon>Kitasatosporales</taxon>
        <taxon>Streptomycetaceae</taxon>
        <taxon>Kitasatospora</taxon>
    </lineage>
</organism>
<reference evidence="3" key="3">
    <citation type="submission" date="2016-08" db="EMBL/GenBank/DDBJ databases">
        <title>Sequencing, assembly and comparative genomics of S. aureofaciens ATCC 10762.</title>
        <authorList>
            <person name="Gradnigo J.S."/>
            <person name="Johnson N."/>
            <person name="Somerville G.A."/>
        </authorList>
    </citation>
    <scope>NUCLEOTIDE SEQUENCE [LARGE SCALE GENOMIC DNA]</scope>
    <source>
        <strain evidence="3">ATCC 10762 / DSM 40127 / CCM 3239 / JCM 4008 / LMG 5968 / NBRC 12843 / NCIMB 8234 / A-377</strain>
    </source>
</reference>
<comment type="caution">
    <text evidence="2">The sequence shown here is derived from an EMBL/GenBank/DDBJ whole genome shotgun (WGS) entry which is preliminary data.</text>
</comment>
<reference evidence="1" key="5">
    <citation type="submission" date="2020-09" db="EMBL/GenBank/DDBJ databases">
        <authorList>
            <person name="Sun Q."/>
            <person name="Ohkuma M."/>
        </authorList>
    </citation>
    <scope>NUCLEOTIDE SEQUENCE</scope>
    <source>
        <strain evidence="1">JCM 4434</strain>
    </source>
</reference>
<dbReference type="KEGG" id="kau:B6264_23615"/>
<accession>A0A1E7N7L3</accession>
<evidence type="ECO:0000313" key="2">
    <source>
        <dbReference type="EMBL" id="OEV36675.1"/>
    </source>
</evidence>
<proteinExistence type="predicted"/>
<protein>
    <recommendedName>
        <fullName evidence="4">Calcium-binding protein</fullName>
    </recommendedName>
</protein>
<reference evidence="1" key="1">
    <citation type="journal article" date="2014" name="Int. J. Syst. Evol. Microbiol.">
        <title>Complete genome sequence of Corynebacterium casei LMG S-19264T (=DSM 44701T), isolated from a smear-ripened cheese.</title>
        <authorList>
            <consortium name="US DOE Joint Genome Institute (JGI-PGF)"/>
            <person name="Walter F."/>
            <person name="Albersmeier A."/>
            <person name="Kalinowski J."/>
            <person name="Ruckert C."/>
        </authorList>
    </citation>
    <scope>NUCLEOTIDE SEQUENCE</scope>
    <source>
        <strain evidence="1">JCM 4434</strain>
    </source>
</reference>
<dbReference type="Gene3D" id="2.120.10.30">
    <property type="entry name" value="TolB, C-terminal domain"/>
    <property type="match status" value="1"/>
</dbReference>
<dbReference type="AlphaFoldDB" id="A0A1E7N7L3"/>
<dbReference type="EMBL" id="JPRF03000024">
    <property type="protein sequence ID" value="OEV36675.1"/>
    <property type="molecule type" value="Genomic_DNA"/>
</dbReference>
<dbReference type="Proteomes" id="UP000037395">
    <property type="component" value="Unassembled WGS sequence"/>
</dbReference>
<dbReference type="SUPFAM" id="SSF82171">
    <property type="entry name" value="DPP6 N-terminal domain-like"/>
    <property type="match status" value="1"/>
</dbReference>
<evidence type="ECO:0008006" key="4">
    <source>
        <dbReference type="Google" id="ProtNLM"/>
    </source>
</evidence>
<reference evidence="2 3" key="2">
    <citation type="submission" date="2014-07" db="EMBL/GenBank/DDBJ databases">
        <authorList>
            <person name="Zhang J.E."/>
            <person name="Yang H."/>
            <person name="Guo J."/>
            <person name="Deng Z."/>
            <person name="Luo H."/>
            <person name="Luo M."/>
            <person name="Zhao B."/>
        </authorList>
    </citation>
    <scope>NUCLEOTIDE SEQUENCE [LARGE SCALE GENOMIC DNA]</scope>
    <source>
        <strain evidence="2">ATCC 10762</strain>
        <strain evidence="3">ATCC 10762 / DSM 40127 / CCM 3239 / JCM 4008 / LMG 5968 / NBRC 12843 / NCIMB 8234 / A-377</strain>
    </source>
</reference>
<reference evidence="2" key="4">
    <citation type="submission" date="2016-08" db="EMBL/GenBank/DDBJ databases">
        <title>Sequencing, Assembly and Comparative Genomics of S. aureofaciens ATCC 10762.</title>
        <authorList>
            <person name="Gradnigo J.S."/>
            <person name="Johnson N."/>
            <person name="Somerville G.A."/>
        </authorList>
    </citation>
    <scope>NUCLEOTIDE SEQUENCE [LARGE SCALE GENOMIC DNA]</scope>
    <source>
        <strain evidence="2">ATCC 10762</strain>
    </source>
</reference>